<reference evidence="2 3" key="1">
    <citation type="submission" date="2023-08" db="EMBL/GenBank/DDBJ databases">
        <title>Alcaligenaceae gen. nov., a novel taxon isolated from the sludge of Yixing Pesticide Factory.</title>
        <authorList>
            <person name="Ruan L."/>
        </authorList>
    </citation>
    <scope>NUCLEOTIDE SEQUENCE [LARGE SCALE GENOMIC DNA]</scope>
    <source>
        <strain evidence="2 3">LG-2</strain>
    </source>
</reference>
<dbReference type="Gene3D" id="3.10.450.40">
    <property type="match status" value="1"/>
</dbReference>
<sequence length="130" mass="14564">MKTPRPSTYASRNERRRLVAGVAAVAMAVPLLSLPAAGIAHDHERRQRSDHDEARRALLSGKVLSLRQVLDIVAREYPGEPVEVEFEHDDGMYRYELKLLQASGRIIKMKVDASSGKIISVKARDKEDDD</sequence>
<evidence type="ECO:0000313" key="3">
    <source>
        <dbReference type="Proteomes" id="UP001232156"/>
    </source>
</evidence>
<proteinExistence type="predicted"/>
<comment type="caution">
    <text evidence="2">The sequence shown here is derived from an EMBL/GenBank/DDBJ whole genome shotgun (WGS) entry which is preliminary data.</text>
</comment>
<feature type="domain" description="PepSY" evidence="1">
    <location>
        <begin position="64"/>
        <end position="121"/>
    </location>
</feature>
<organism evidence="2 3">
    <name type="scientific">Yanghanlia caeni</name>
    <dbReference type="NCBI Taxonomy" id="3064283"/>
    <lineage>
        <taxon>Bacteria</taxon>
        <taxon>Pseudomonadati</taxon>
        <taxon>Pseudomonadota</taxon>
        <taxon>Betaproteobacteria</taxon>
        <taxon>Burkholderiales</taxon>
        <taxon>Alcaligenaceae</taxon>
        <taxon>Yanghanlia</taxon>
    </lineage>
</organism>
<dbReference type="Proteomes" id="UP001232156">
    <property type="component" value="Unassembled WGS sequence"/>
</dbReference>
<dbReference type="InterPro" id="IPR025711">
    <property type="entry name" value="PepSY"/>
</dbReference>
<evidence type="ECO:0000259" key="1">
    <source>
        <dbReference type="Pfam" id="PF03413"/>
    </source>
</evidence>
<dbReference type="RefSeq" id="WP_347287660.1">
    <property type="nucleotide sequence ID" value="NZ_JAUZQE010000055.1"/>
</dbReference>
<protein>
    <submittedName>
        <fullName evidence="2">PepSY domain-containing protein</fullName>
    </submittedName>
</protein>
<accession>A0ABU1D9L2</accession>
<dbReference type="EMBL" id="JAUZQE010000055">
    <property type="protein sequence ID" value="MDR4127113.1"/>
    <property type="molecule type" value="Genomic_DNA"/>
</dbReference>
<keyword evidence="3" id="KW-1185">Reference proteome</keyword>
<evidence type="ECO:0000313" key="2">
    <source>
        <dbReference type="EMBL" id="MDR4127113.1"/>
    </source>
</evidence>
<gene>
    <name evidence="2" type="ORF">Q8947_14120</name>
</gene>
<dbReference type="Pfam" id="PF03413">
    <property type="entry name" value="PepSY"/>
    <property type="match status" value="1"/>
</dbReference>
<name>A0ABU1D9L2_9BURK</name>